<dbReference type="EMBL" id="CAJVQA010001262">
    <property type="protein sequence ID" value="CAG8508370.1"/>
    <property type="molecule type" value="Genomic_DNA"/>
</dbReference>
<evidence type="ECO:0000256" key="1">
    <source>
        <dbReference type="SAM" id="MobiDB-lite"/>
    </source>
</evidence>
<comment type="caution">
    <text evidence="2">The sequence shown here is derived from an EMBL/GenBank/DDBJ whole genome shotgun (WGS) entry which is preliminary data.</text>
</comment>
<reference evidence="2" key="1">
    <citation type="submission" date="2021-06" db="EMBL/GenBank/DDBJ databases">
        <authorList>
            <person name="Kallberg Y."/>
            <person name="Tangrot J."/>
            <person name="Rosling A."/>
        </authorList>
    </citation>
    <scope>NUCLEOTIDE SEQUENCE</scope>
    <source>
        <strain evidence="2">FL966</strain>
    </source>
</reference>
<feature type="compositionally biased region" description="Polar residues" evidence="1">
    <location>
        <begin position="8"/>
        <end position="21"/>
    </location>
</feature>
<sequence>MSPPVQPTMKSALSSSQQTKVHSMANPRKPVQLYRPISPLQQTKTLSISSPTLNSSRPLSPTQKSTRPISPSKQQLTPQLTKYQSLLPPSISPPDTPPQSPRLQVHSVNSLGHQRSLPLIRPTQSQSLSLQSQERRNSQPSSPVHEDFYRFPSPPKSPKSPKSPKLQIHASSVAPSVNPKSPENTSPVLEPFNLKQKHLFTLVSRADLALISGWIDDSANTKEIHDEILENSLACKYNISNRNLIMNTTPMKHKSSFSRVSQSKYAVSLGKNTGPAFGTTDLIMKDGEVKCKPDCYSLDLLEKIDGVMDFFDNEYVKTYKIEEYEVYLVLKKK</sequence>
<feature type="compositionally biased region" description="Pro residues" evidence="1">
    <location>
        <begin position="90"/>
        <end position="100"/>
    </location>
</feature>
<evidence type="ECO:0000313" key="2">
    <source>
        <dbReference type="EMBL" id="CAG8508370.1"/>
    </source>
</evidence>
<dbReference type="OrthoDB" id="2448310at2759"/>
<name>A0A9N8ZVW7_9GLOM</name>
<evidence type="ECO:0000313" key="3">
    <source>
        <dbReference type="Proteomes" id="UP000789759"/>
    </source>
</evidence>
<keyword evidence="3" id="KW-1185">Reference proteome</keyword>
<dbReference type="Proteomes" id="UP000789759">
    <property type="component" value="Unassembled WGS sequence"/>
</dbReference>
<dbReference type="AlphaFoldDB" id="A0A9N8ZVW7"/>
<accession>A0A9N8ZVW7</accession>
<feature type="compositionally biased region" description="Polar residues" evidence="1">
    <location>
        <begin position="39"/>
        <end position="83"/>
    </location>
</feature>
<feature type="compositionally biased region" description="Polar residues" evidence="1">
    <location>
        <begin position="169"/>
        <end position="187"/>
    </location>
</feature>
<organism evidence="2 3">
    <name type="scientific">Cetraspora pellucida</name>
    <dbReference type="NCBI Taxonomy" id="1433469"/>
    <lineage>
        <taxon>Eukaryota</taxon>
        <taxon>Fungi</taxon>
        <taxon>Fungi incertae sedis</taxon>
        <taxon>Mucoromycota</taxon>
        <taxon>Glomeromycotina</taxon>
        <taxon>Glomeromycetes</taxon>
        <taxon>Diversisporales</taxon>
        <taxon>Gigasporaceae</taxon>
        <taxon>Cetraspora</taxon>
    </lineage>
</organism>
<protein>
    <submittedName>
        <fullName evidence="2">3097_t:CDS:1</fullName>
    </submittedName>
</protein>
<feature type="region of interest" description="Disordered" evidence="1">
    <location>
        <begin position="1"/>
        <end position="189"/>
    </location>
</feature>
<gene>
    <name evidence="2" type="ORF">CPELLU_LOCUS2791</name>
</gene>
<proteinExistence type="predicted"/>